<evidence type="ECO:0000256" key="2">
    <source>
        <dbReference type="RuleBase" id="RU004508"/>
    </source>
</evidence>
<keyword evidence="4" id="KW-1185">Reference proteome</keyword>
<protein>
    <recommendedName>
        <fullName evidence="5">dTDP-4-amino-4,6-dideoxygalactose transaminase</fullName>
    </recommendedName>
</protein>
<dbReference type="PANTHER" id="PTHR30244">
    <property type="entry name" value="TRANSAMINASE"/>
    <property type="match status" value="1"/>
</dbReference>
<dbReference type="SUPFAM" id="SSF53383">
    <property type="entry name" value="PLP-dependent transferases"/>
    <property type="match status" value="1"/>
</dbReference>
<dbReference type="InterPro" id="IPR000653">
    <property type="entry name" value="DegT/StrS_aminotransferase"/>
</dbReference>
<gene>
    <name evidence="3" type="ORF">GCM10022197_39270</name>
</gene>
<organism evidence="3 4">
    <name type="scientific">Microlunatus spumicola</name>
    <dbReference type="NCBI Taxonomy" id="81499"/>
    <lineage>
        <taxon>Bacteria</taxon>
        <taxon>Bacillati</taxon>
        <taxon>Actinomycetota</taxon>
        <taxon>Actinomycetes</taxon>
        <taxon>Propionibacteriales</taxon>
        <taxon>Propionibacteriaceae</taxon>
        <taxon>Microlunatus</taxon>
    </lineage>
</organism>
<proteinExistence type="inferred from homology"/>
<evidence type="ECO:0000313" key="3">
    <source>
        <dbReference type="EMBL" id="GAA3578073.1"/>
    </source>
</evidence>
<evidence type="ECO:0000256" key="1">
    <source>
        <dbReference type="ARBA" id="ARBA00001933"/>
    </source>
</evidence>
<evidence type="ECO:0000313" key="4">
    <source>
        <dbReference type="Proteomes" id="UP001500767"/>
    </source>
</evidence>
<dbReference type="Pfam" id="PF01041">
    <property type="entry name" value="DegT_DnrJ_EryC1"/>
    <property type="match status" value="1"/>
</dbReference>
<dbReference type="InterPro" id="IPR015421">
    <property type="entry name" value="PyrdxlP-dep_Trfase_major"/>
</dbReference>
<dbReference type="Gene3D" id="3.40.640.10">
    <property type="entry name" value="Type I PLP-dependent aspartate aminotransferase-like (Major domain)"/>
    <property type="match status" value="1"/>
</dbReference>
<evidence type="ECO:0008006" key="5">
    <source>
        <dbReference type="Google" id="ProtNLM"/>
    </source>
</evidence>
<dbReference type="InterPro" id="IPR015424">
    <property type="entry name" value="PyrdxlP-dep_Trfase"/>
</dbReference>
<reference evidence="4" key="1">
    <citation type="journal article" date="2019" name="Int. J. Syst. Evol. Microbiol.">
        <title>The Global Catalogue of Microorganisms (GCM) 10K type strain sequencing project: providing services to taxonomists for standard genome sequencing and annotation.</title>
        <authorList>
            <consortium name="The Broad Institute Genomics Platform"/>
            <consortium name="The Broad Institute Genome Sequencing Center for Infectious Disease"/>
            <person name="Wu L."/>
            <person name="Ma J."/>
        </authorList>
    </citation>
    <scope>NUCLEOTIDE SEQUENCE [LARGE SCALE GENOMIC DNA]</scope>
    <source>
        <strain evidence="4">JCM 16540</strain>
    </source>
</reference>
<comment type="similarity">
    <text evidence="2">Belongs to the DegT/DnrJ/EryC1 family.</text>
</comment>
<sequence>MPVHPRHRLDLRPADVGHGLLAVLTARGRRRRERELLALVDAADDGFAALSVRAAWELLLAACAWPPGSEVVLSAITHPGMAALVGEAGLVAVPVEVDLDTLLPDVAALEAVVTDRTRAVLVAQLFGGRADLSVVAALCRRRGLLLVEDAAQAWTGPETLRSAADVTLVSFGLLKTATAAGGALVRVADPALLLRLRRLHRAWPVQSRLDHAARLLRALALLLLGEPGAYGAFLLLCRVLGASPGAVLERATRTPAPGPGRSARLRPSSALLVTMARRLSAEDGSPARVRSRTAAGERLRAVLPDTLRQPGARVSRTHWLFPVRSADPEALVARLRAAGVDASAATSNLVALLPDGPGSDLMRHVVYVPAYPELPPDVRTAVRRVLAEQ</sequence>
<dbReference type="PANTHER" id="PTHR30244:SF34">
    <property type="entry name" value="DTDP-4-AMINO-4,6-DIDEOXYGALACTOSE TRANSAMINASE"/>
    <property type="match status" value="1"/>
</dbReference>
<name>A0ABP6Y7A5_9ACTN</name>
<dbReference type="Proteomes" id="UP001500767">
    <property type="component" value="Unassembled WGS sequence"/>
</dbReference>
<dbReference type="EMBL" id="BAAAYR010000006">
    <property type="protein sequence ID" value="GAA3578073.1"/>
    <property type="molecule type" value="Genomic_DNA"/>
</dbReference>
<keyword evidence="2" id="KW-0663">Pyridoxal phosphate</keyword>
<comment type="cofactor">
    <cofactor evidence="1">
        <name>pyridoxal 5'-phosphate</name>
        <dbReference type="ChEBI" id="CHEBI:597326"/>
    </cofactor>
</comment>
<comment type="caution">
    <text evidence="3">The sequence shown here is derived from an EMBL/GenBank/DDBJ whole genome shotgun (WGS) entry which is preliminary data.</text>
</comment>
<accession>A0ABP6Y7A5</accession>